<sequence>MTRLDRFFVFAGISLVVLNLILKLVEYWITATIPDEIEYYEDDPYFTERKAQYEIINKVK</sequence>
<protein>
    <submittedName>
        <fullName evidence="2">Uncharacterized protein</fullName>
    </submittedName>
</protein>
<keyword evidence="1" id="KW-0472">Membrane</keyword>
<accession>A0A327ZSF6</accession>
<evidence type="ECO:0000313" key="2">
    <source>
        <dbReference type="EMBL" id="RAK44976.1"/>
    </source>
</evidence>
<dbReference type="EMBL" id="PZJH01000002">
    <property type="protein sequence ID" value="RAK44976.1"/>
    <property type="molecule type" value="Genomic_DNA"/>
</dbReference>
<dbReference type="AlphaFoldDB" id="A0A327ZSF6"/>
<dbReference type="RefSeq" id="WP_111715586.1">
    <property type="nucleotide sequence ID" value="NZ_JBHSSR010000004.1"/>
</dbReference>
<evidence type="ECO:0000256" key="1">
    <source>
        <dbReference type="SAM" id="Phobius"/>
    </source>
</evidence>
<proteinExistence type="predicted"/>
<comment type="caution">
    <text evidence="2">The sequence shown here is derived from an EMBL/GenBank/DDBJ whole genome shotgun (WGS) entry which is preliminary data.</text>
</comment>
<gene>
    <name evidence="2" type="ORF">BHU61_06590</name>
</gene>
<organism evidence="2 3">
    <name type="scientific">Macrococcus epidermidis</name>
    <dbReference type="NCBI Taxonomy" id="1902580"/>
    <lineage>
        <taxon>Bacteria</taxon>
        <taxon>Bacillati</taxon>
        <taxon>Bacillota</taxon>
        <taxon>Bacilli</taxon>
        <taxon>Bacillales</taxon>
        <taxon>Staphylococcaceae</taxon>
        <taxon>Macrococcus</taxon>
    </lineage>
</organism>
<keyword evidence="1" id="KW-1133">Transmembrane helix</keyword>
<name>A0A327ZSF6_9STAP</name>
<evidence type="ECO:0000313" key="3">
    <source>
        <dbReference type="Proteomes" id="UP000249808"/>
    </source>
</evidence>
<reference evidence="2 3" key="1">
    <citation type="journal article" date="2018" name="Front. Microbiol.">
        <title>Description and Comparative Genomics of Macrococcus caseolyticus subsp. hominis subsp. nov., Macrococcus goetzii sp. nov., Macrococcus epidermidis sp. nov., and Macrococcus bohemicus sp. nov., Novel Macrococci From Human Clinical Material With Virulence Potential and Suspected Uptake of Foreign DNA by Natural Transformation.</title>
        <authorList>
            <person name="Maslanova I."/>
            <person name="Wertheimer Z."/>
            <person name="Sedlacek I."/>
            <person name="Svec P."/>
            <person name="Indrakova A."/>
            <person name="Kovarovic V."/>
            <person name="Schumann P."/>
            <person name="Sproer C."/>
            <person name="Kralova S."/>
            <person name="Sedo O."/>
            <person name="Kristofova L."/>
            <person name="Vrbovska V."/>
            <person name="Fuzik T."/>
            <person name="Petras P."/>
            <person name="Zdrahal Z."/>
            <person name="Ruzickova V."/>
            <person name="Doskar J."/>
            <person name="Pantucek R."/>
        </authorList>
    </citation>
    <scope>NUCLEOTIDE SEQUENCE [LARGE SCALE GENOMIC DNA]</scope>
    <source>
        <strain evidence="2 3">01/688</strain>
    </source>
</reference>
<keyword evidence="1" id="KW-0812">Transmembrane</keyword>
<dbReference type="Proteomes" id="UP000249808">
    <property type="component" value="Unassembled WGS sequence"/>
</dbReference>
<keyword evidence="3" id="KW-1185">Reference proteome</keyword>
<feature type="transmembrane region" description="Helical" evidence="1">
    <location>
        <begin position="7"/>
        <end position="29"/>
    </location>
</feature>